<keyword evidence="1" id="KW-0812">Transmembrane</keyword>
<dbReference type="Pfam" id="PF18920">
    <property type="entry name" value="DUF5671"/>
    <property type="match status" value="1"/>
</dbReference>
<reference evidence="3 4" key="1">
    <citation type="journal article" date="2016" name="Nat. Commun.">
        <title>Thousands of microbial genomes shed light on interconnected biogeochemical processes in an aquifer system.</title>
        <authorList>
            <person name="Anantharaman K."/>
            <person name="Brown C.T."/>
            <person name="Hug L.A."/>
            <person name="Sharon I."/>
            <person name="Castelle C.J."/>
            <person name="Probst A.J."/>
            <person name="Thomas B.C."/>
            <person name="Singh A."/>
            <person name="Wilkins M.J."/>
            <person name="Karaoz U."/>
            <person name="Brodie E.L."/>
            <person name="Williams K.H."/>
            <person name="Hubbard S.S."/>
            <person name="Banfield J.F."/>
        </authorList>
    </citation>
    <scope>NUCLEOTIDE SEQUENCE [LARGE SCALE GENOMIC DNA]</scope>
</reference>
<dbReference type="InterPro" id="IPR043728">
    <property type="entry name" value="DUF5671"/>
</dbReference>
<evidence type="ECO:0000256" key="1">
    <source>
        <dbReference type="SAM" id="Phobius"/>
    </source>
</evidence>
<dbReference type="STRING" id="1801774.A3A05_00745"/>
<keyword evidence="1" id="KW-0472">Membrane</keyword>
<proteinExistence type="predicted"/>
<dbReference type="AlphaFoldDB" id="A0A1F6WVE9"/>
<evidence type="ECO:0000313" key="3">
    <source>
        <dbReference type="EMBL" id="OGI85873.1"/>
    </source>
</evidence>
<dbReference type="Proteomes" id="UP000176187">
    <property type="component" value="Unassembled WGS sequence"/>
</dbReference>
<name>A0A1F6WVE9_9BACT</name>
<keyword evidence="1" id="KW-1133">Transmembrane helix</keyword>
<feature type="transmembrane region" description="Helical" evidence="1">
    <location>
        <begin position="161"/>
        <end position="182"/>
    </location>
</feature>
<protein>
    <recommendedName>
        <fullName evidence="2">DUF5671 domain-containing protein</fullName>
    </recommendedName>
</protein>
<feature type="domain" description="DUF5671" evidence="2">
    <location>
        <begin position="12"/>
        <end position="146"/>
    </location>
</feature>
<accession>A0A1F6WVE9</accession>
<dbReference type="EMBL" id="MFUY01000020">
    <property type="protein sequence ID" value="OGI85873.1"/>
    <property type="molecule type" value="Genomic_DNA"/>
</dbReference>
<feature type="transmembrane region" description="Helical" evidence="1">
    <location>
        <begin position="98"/>
        <end position="117"/>
    </location>
</feature>
<feature type="transmembrane region" description="Helical" evidence="1">
    <location>
        <begin position="12"/>
        <end position="36"/>
    </location>
</feature>
<comment type="caution">
    <text evidence="3">The sequence shown here is derived from an EMBL/GenBank/DDBJ whole genome shotgun (WGS) entry which is preliminary data.</text>
</comment>
<organism evidence="3 4">
    <name type="scientific">Candidatus Nomurabacteria bacterium RIFCSPLOWO2_01_FULL_41_12</name>
    <dbReference type="NCBI Taxonomy" id="1801774"/>
    <lineage>
        <taxon>Bacteria</taxon>
        <taxon>Candidatus Nomuraibacteriota</taxon>
    </lineage>
</organism>
<sequence length="306" mass="35014">METQTKTSAKDFFINLGAIVALYTSVVSLLNLLFTIINTIYPQINHQYSYFGSESISWPVATLIIFFPIFLLLMWLLEKEYKINPEKQSFGIHRWLTYITLFISGLVMAIDLITLLYYFLDGQELTNGFLLKVFVLLIVAGSIFAYYISDIRGKLTSKSRVFWRLFAGFIVLGSIIWGFAVLGSPATQRLYKYDNQKVNELMSINSEIMNYYNNKGVLPRNLADITAGAYYIIVTDSQTSKPYEYEKTSETTYNLCALFNKASNEKDKLNSAVSFPYGVSWTHPAGRYCFTQTVNPNMYSKPAPFR</sequence>
<feature type="transmembrane region" description="Helical" evidence="1">
    <location>
        <begin position="129"/>
        <end position="149"/>
    </location>
</feature>
<evidence type="ECO:0000259" key="2">
    <source>
        <dbReference type="Pfam" id="PF18920"/>
    </source>
</evidence>
<feature type="transmembrane region" description="Helical" evidence="1">
    <location>
        <begin position="56"/>
        <end position="77"/>
    </location>
</feature>
<gene>
    <name evidence="3" type="ORF">A3A05_00745</name>
</gene>
<evidence type="ECO:0000313" key="4">
    <source>
        <dbReference type="Proteomes" id="UP000176187"/>
    </source>
</evidence>